<gene>
    <name evidence="1" type="ORF">LshimejAT787_1105440</name>
</gene>
<name>A0A9P3PVW5_LYOSH</name>
<dbReference type="EMBL" id="BRPK01000011">
    <property type="protein sequence ID" value="GLB42529.1"/>
    <property type="molecule type" value="Genomic_DNA"/>
</dbReference>
<evidence type="ECO:0000313" key="2">
    <source>
        <dbReference type="Proteomes" id="UP001063166"/>
    </source>
</evidence>
<evidence type="ECO:0000313" key="1">
    <source>
        <dbReference type="EMBL" id="GLB42529.1"/>
    </source>
</evidence>
<sequence>MYYAWSLRRSDADFHDATRQSAARIKELAIKEGQNVADASLYPSLAIAALYGPENVARLKALRERADPGNVMGLAGGSKISALPTCSHHLAQGGPRLAFDAIFIYLHCHHRASRIMWQMPLMPPGSNPAFSLDPGPRSASYHYTLLHQSGKPTAHYSADATGASGPQVLCFYDSGGSVFSTVISGGGPQPTSGLDSIVPVPIYLRSGGKSRRPKQRSDLAIRAPSAAMQRGMQKPRSYRIKNGCGKPYAVYVEGTVARTHLTGNALVAGSGGTSGVPRFCGFSPDATGLSGPQITCFYNNSGSLTAYSGTPCPPTAPLVTCQWQ</sequence>
<accession>A0A9P3PVW5</accession>
<reference evidence="1" key="1">
    <citation type="submission" date="2022-07" db="EMBL/GenBank/DDBJ databases">
        <title>The genome of Lyophyllum shimeji provides insight into the initial evolution of ectomycorrhizal fungal genome.</title>
        <authorList>
            <person name="Kobayashi Y."/>
            <person name="Shibata T."/>
            <person name="Hirakawa H."/>
            <person name="Shigenobu S."/>
            <person name="Nishiyama T."/>
            <person name="Yamada A."/>
            <person name="Hasebe M."/>
            <person name="Kawaguchi M."/>
        </authorList>
    </citation>
    <scope>NUCLEOTIDE SEQUENCE</scope>
    <source>
        <strain evidence="1">AT787</strain>
    </source>
</reference>
<dbReference type="Proteomes" id="UP001063166">
    <property type="component" value="Unassembled WGS sequence"/>
</dbReference>
<organism evidence="1 2">
    <name type="scientific">Lyophyllum shimeji</name>
    <name type="common">Hon-shimeji</name>
    <name type="synonym">Tricholoma shimeji</name>
    <dbReference type="NCBI Taxonomy" id="47721"/>
    <lineage>
        <taxon>Eukaryota</taxon>
        <taxon>Fungi</taxon>
        <taxon>Dikarya</taxon>
        <taxon>Basidiomycota</taxon>
        <taxon>Agaricomycotina</taxon>
        <taxon>Agaricomycetes</taxon>
        <taxon>Agaricomycetidae</taxon>
        <taxon>Agaricales</taxon>
        <taxon>Tricholomatineae</taxon>
        <taxon>Lyophyllaceae</taxon>
        <taxon>Lyophyllum</taxon>
    </lineage>
</organism>
<keyword evidence="2" id="KW-1185">Reference proteome</keyword>
<dbReference type="OrthoDB" id="3047378at2759"/>
<comment type="caution">
    <text evidence="1">The sequence shown here is derived from an EMBL/GenBank/DDBJ whole genome shotgun (WGS) entry which is preliminary data.</text>
</comment>
<dbReference type="AlphaFoldDB" id="A0A9P3PVW5"/>
<protein>
    <submittedName>
        <fullName evidence="1">Uncharacterized protein</fullName>
    </submittedName>
</protein>
<proteinExistence type="predicted"/>